<dbReference type="CDD" id="cd16841">
    <property type="entry name" value="RraA_family"/>
    <property type="match status" value="1"/>
</dbReference>
<evidence type="ECO:0000313" key="5">
    <source>
        <dbReference type="EMBL" id="NMH60960.1"/>
    </source>
</evidence>
<organism evidence="5 6">
    <name type="scientific">Alteromonas ponticola</name>
    <dbReference type="NCBI Taxonomy" id="2720613"/>
    <lineage>
        <taxon>Bacteria</taxon>
        <taxon>Pseudomonadati</taxon>
        <taxon>Pseudomonadota</taxon>
        <taxon>Gammaproteobacteria</taxon>
        <taxon>Alteromonadales</taxon>
        <taxon>Alteromonadaceae</taxon>
        <taxon>Alteromonas/Salinimonas group</taxon>
        <taxon>Alteromonas</taxon>
    </lineage>
</organism>
<accession>A0ABX1R3E2</accession>
<gene>
    <name evidence="5" type="ORF">HCJ96_13060</name>
</gene>
<dbReference type="Proteomes" id="UP000709336">
    <property type="component" value="Unassembled WGS sequence"/>
</dbReference>
<dbReference type="RefSeq" id="WP_169211498.1">
    <property type="nucleotide sequence ID" value="NZ_JAATNW010000006.1"/>
</dbReference>
<reference evidence="5 6" key="1">
    <citation type="submission" date="2020-03" db="EMBL/GenBank/DDBJ databases">
        <title>Alteromonas ponticola sp. nov., isolated from seawater.</title>
        <authorList>
            <person name="Yoon J.-H."/>
            <person name="Kim Y.-O."/>
        </authorList>
    </citation>
    <scope>NUCLEOTIDE SEQUENCE [LARGE SCALE GENOMIC DNA]</scope>
    <source>
        <strain evidence="5 6">MYP5</strain>
    </source>
</reference>
<dbReference type="InterPro" id="IPR036704">
    <property type="entry name" value="RraA/RraA-like_sf"/>
</dbReference>
<evidence type="ECO:0000313" key="6">
    <source>
        <dbReference type="Proteomes" id="UP000709336"/>
    </source>
</evidence>
<dbReference type="Gene3D" id="3.50.30.40">
    <property type="entry name" value="Ribonuclease E inhibitor RraA/RraA-like"/>
    <property type="match status" value="1"/>
</dbReference>
<evidence type="ECO:0000256" key="1">
    <source>
        <dbReference type="ARBA" id="ARBA00001968"/>
    </source>
</evidence>
<evidence type="ECO:0000256" key="4">
    <source>
        <dbReference type="ARBA" id="ARBA00030169"/>
    </source>
</evidence>
<dbReference type="InterPro" id="IPR005493">
    <property type="entry name" value="RraA/RraA-like"/>
</dbReference>
<evidence type="ECO:0000256" key="3">
    <source>
        <dbReference type="ARBA" id="ARBA00029596"/>
    </source>
</evidence>
<evidence type="ECO:0000256" key="2">
    <source>
        <dbReference type="ARBA" id="ARBA00016549"/>
    </source>
</evidence>
<sequence>MFQARYTLCTLLLRDLLVSYSDVSTCDYADALDANQFMHASIRALWPQTQRLAGPAFTVVCAPGDHLMLHAAIYRAKPGDILVVQGDEKLAMAGGNVCAIAQKRGIQGMIVDGFVRDIDEIAQMQFPVYAKGTFPKPAAKKALGKLASPIQCGDVQIENGDIIVADNDGIAVIPFNQRKAIYEVAMSRKQKDAEMTLEQWQSQHLEKVETTLTKLGFTQ</sequence>
<dbReference type="PANTHER" id="PTHR33254:SF4">
    <property type="entry name" value="4-HYDROXY-4-METHYL-2-OXOGLUTARATE ALDOLASE 3-RELATED"/>
    <property type="match status" value="1"/>
</dbReference>
<proteinExistence type="predicted"/>
<dbReference type="PANTHER" id="PTHR33254">
    <property type="entry name" value="4-HYDROXY-4-METHYL-2-OXOGLUTARATE ALDOLASE 3-RELATED"/>
    <property type="match status" value="1"/>
</dbReference>
<comment type="caution">
    <text evidence="5">The sequence shown here is derived from an EMBL/GenBank/DDBJ whole genome shotgun (WGS) entry which is preliminary data.</text>
</comment>
<dbReference type="SUPFAM" id="SSF89562">
    <property type="entry name" value="RraA-like"/>
    <property type="match status" value="1"/>
</dbReference>
<name>A0ABX1R3E2_9ALTE</name>
<dbReference type="EMBL" id="JAATNW010000006">
    <property type="protein sequence ID" value="NMH60960.1"/>
    <property type="molecule type" value="Genomic_DNA"/>
</dbReference>
<dbReference type="Pfam" id="PF03737">
    <property type="entry name" value="RraA-like"/>
    <property type="match status" value="1"/>
</dbReference>
<protein>
    <recommendedName>
        <fullName evidence="2">Putative 4-hydroxy-4-methyl-2-oxoglutarate aldolase</fullName>
    </recommendedName>
    <alternativeName>
        <fullName evidence="3">Regulator of ribonuclease activity homolog</fullName>
    </alternativeName>
    <alternativeName>
        <fullName evidence="4">RraA-like protein</fullName>
    </alternativeName>
</protein>
<keyword evidence="6" id="KW-1185">Reference proteome</keyword>
<comment type="cofactor">
    <cofactor evidence="1">
        <name>a divalent metal cation</name>
        <dbReference type="ChEBI" id="CHEBI:60240"/>
    </cofactor>
</comment>